<name>A0A4D9EPH0_9SAUR</name>
<evidence type="ECO:0000313" key="3">
    <source>
        <dbReference type="Proteomes" id="UP000297703"/>
    </source>
</evidence>
<accession>A0A4D9EPH0</accession>
<comment type="caution">
    <text evidence="2">The sequence shown here is derived from an EMBL/GenBank/DDBJ whole genome shotgun (WGS) entry which is preliminary data.</text>
</comment>
<evidence type="ECO:0000313" key="2">
    <source>
        <dbReference type="EMBL" id="TFK12236.1"/>
    </source>
</evidence>
<dbReference type="EMBL" id="QXTE01000025">
    <property type="protein sequence ID" value="TFK12236.1"/>
    <property type="molecule type" value="Genomic_DNA"/>
</dbReference>
<gene>
    <name evidence="2" type="ORF">DR999_PMT04685</name>
</gene>
<sequence>MLLASQPARKRQRQTHTGYGLSDRVSLSNSETDTHTGYALSHSKTQPLRVRERQTHRVYALRRQPERDRDTFTEATLLAAASQKERETHTTHLASQKESLSETDTQSLCS</sequence>
<feature type="compositionally biased region" description="Polar residues" evidence="1">
    <location>
        <begin position="91"/>
        <end position="110"/>
    </location>
</feature>
<feature type="region of interest" description="Disordered" evidence="1">
    <location>
        <begin position="1"/>
        <end position="54"/>
    </location>
</feature>
<dbReference type="AlphaFoldDB" id="A0A4D9EPH0"/>
<feature type="region of interest" description="Disordered" evidence="1">
    <location>
        <begin position="80"/>
        <end position="110"/>
    </location>
</feature>
<protein>
    <submittedName>
        <fullName evidence="2">DALR anticodon-binding domain-containing protein 3</fullName>
    </submittedName>
</protein>
<evidence type="ECO:0000256" key="1">
    <source>
        <dbReference type="SAM" id="MobiDB-lite"/>
    </source>
</evidence>
<organism evidence="2 3">
    <name type="scientific">Platysternon megacephalum</name>
    <name type="common">big-headed turtle</name>
    <dbReference type="NCBI Taxonomy" id="55544"/>
    <lineage>
        <taxon>Eukaryota</taxon>
        <taxon>Metazoa</taxon>
        <taxon>Chordata</taxon>
        <taxon>Craniata</taxon>
        <taxon>Vertebrata</taxon>
        <taxon>Euteleostomi</taxon>
        <taxon>Archelosauria</taxon>
        <taxon>Testudinata</taxon>
        <taxon>Testudines</taxon>
        <taxon>Cryptodira</taxon>
        <taxon>Durocryptodira</taxon>
        <taxon>Testudinoidea</taxon>
        <taxon>Platysternidae</taxon>
        <taxon>Platysternon</taxon>
    </lineage>
</organism>
<keyword evidence="3" id="KW-1185">Reference proteome</keyword>
<reference evidence="2 3" key="1">
    <citation type="submission" date="2019-04" db="EMBL/GenBank/DDBJ databases">
        <title>Draft genome of the big-headed turtle Platysternon megacephalum.</title>
        <authorList>
            <person name="Gong S."/>
        </authorList>
    </citation>
    <scope>NUCLEOTIDE SEQUENCE [LARGE SCALE GENOMIC DNA]</scope>
    <source>
        <strain evidence="2">DO16091913</strain>
        <tissue evidence="2">Muscle</tissue>
    </source>
</reference>
<proteinExistence type="predicted"/>
<reference evidence="2 3" key="2">
    <citation type="submission" date="2019-04" db="EMBL/GenBank/DDBJ databases">
        <title>The genome sequence of big-headed turtle.</title>
        <authorList>
            <person name="Gong S."/>
        </authorList>
    </citation>
    <scope>NUCLEOTIDE SEQUENCE [LARGE SCALE GENOMIC DNA]</scope>
    <source>
        <strain evidence="2">DO16091913</strain>
        <tissue evidence="2">Muscle</tissue>
    </source>
</reference>
<dbReference type="Proteomes" id="UP000297703">
    <property type="component" value="Unassembled WGS sequence"/>
</dbReference>